<reference evidence="3" key="1">
    <citation type="journal article" date="2019" name="Int. J. Syst. Evol. Microbiol.">
        <title>The Global Catalogue of Microorganisms (GCM) 10K type strain sequencing project: providing services to taxonomists for standard genome sequencing and annotation.</title>
        <authorList>
            <consortium name="The Broad Institute Genomics Platform"/>
            <consortium name="The Broad Institute Genome Sequencing Center for Infectious Disease"/>
            <person name="Wu L."/>
            <person name="Ma J."/>
        </authorList>
    </citation>
    <scope>NUCLEOTIDE SEQUENCE [LARGE SCALE GENOMIC DNA]</scope>
    <source>
        <strain evidence="3">CGMCC 4.7093</strain>
    </source>
</reference>
<accession>A0ABV9YSQ7</accession>
<name>A0ABV9YSQ7_9PSEU</name>
<proteinExistence type="predicted"/>
<protein>
    <submittedName>
        <fullName evidence="2">Uncharacterized protein</fullName>
    </submittedName>
</protein>
<keyword evidence="3" id="KW-1185">Reference proteome</keyword>
<evidence type="ECO:0000313" key="3">
    <source>
        <dbReference type="Proteomes" id="UP001595947"/>
    </source>
</evidence>
<organism evidence="2 3">
    <name type="scientific">Actinomycetospora atypica</name>
    <dbReference type="NCBI Taxonomy" id="1290095"/>
    <lineage>
        <taxon>Bacteria</taxon>
        <taxon>Bacillati</taxon>
        <taxon>Actinomycetota</taxon>
        <taxon>Actinomycetes</taxon>
        <taxon>Pseudonocardiales</taxon>
        <taxon>Pseudonocardiaceae</taxon>
        <taxon>Actinomycetospora</taxon>
    </lineage>
</organism>
<dbReference type="Proteomes" id="UP001595947">
    <property type="component" value="Unassembled WGS sequence"/>
</dbReference>
<feature type="region of interest" description="Disordered" evidence="1">
    <location>
        <begin position="1"/>
        <end position="71"/>
    </location>
</feature>
<comment type="caution">
    <text evidence="2">The sequence shown here is derived from an EMBL/GenBank/DDBJ whole genome shotgun (WGS) entry which is preliminary data.</text>
</comment>
<gene>
    <name evidence="2" type="ORF">ACFPBZ_26965</name>
</gene>
<evidence type="ECO:0000313" key="2">
    <source>
        <dbReference type="EMBL" id="MFC5065885.1"/>
    </source>
</evidence>
<dbReference type="EMBL" id="JBHSIV010000049">
    <property type="protein sequence ID" value="MFC5065885.1"/>
    <property type="molecule type" value="Genomic_DNA"/>
</dbReference>
<evidence type="ECO:0000256" key="1">
    <source>
        <dbReference type="SAM" id="MobiDB-lite"/>
    </source>
</evidence>
<dbReference type="RefSeq" id="WP_378039203.1">
    <property type="nucleotide sequence ID" value="NZ_JBHSIV010000049.1"/>
</dbReference>
<sequence>MDDDETLANRVKRDGAAGAQRGGSQTHGASDASGVDTEPEIPQMRFSEGEEDDDEPGPAAEASLPSDAATS</sequence>